<reference evidence="3" key="1">
    <citation type="submission" date="2015-06" db="EMBL/GenBank/DDBJ databases">
        <title>Expansion of signal transduction pathways in fungi by whole-genome duplication.</title>
        <authorList>
            <consortium name="DOE Joint Genome Institute"/>
            <person name="Corrochano L.M."/>
            <person name="Kuo A."/>
            <person name="Marcet-Houben M."/>
            <person name="Polaino S."/>
            <person name="Salamov A."/>
            <person name="Villalobos J.M."/>
            <person name="Alvarez M.I."/>
            <person name="Avalos J."/>
            <person name="Benito E.P."/>
            <person name="Benoit I."/>
            <person name="Burger G."/>
            <person name="Camino L.P."/>
            <person name="Canovas D."/>
            <person name="Cerda-Olmedo E."/>
            <person name="Cheng J.-F."/>
            <person name="Dominguez A."/>
            <person name="Elias M."/>
            <person name="Eslava A.P."/>
            <person name="Glaser F."/>
            <person name="Grimwood J."/>
            <person name="Gutierrez G."/>
            <person name="Heitman J."/>
            <person name="Henrissat B."/>
            <person name="Iturriaga E.A."/>
            <person name="Lang B.F."/>
            <person name="Lavin J.L."/>
            <person name="Lee S."/>
            <person name="Li W."/>
            <person name="Lindquist E."/>
            <person name="Lopez-Garcia S."/>
            <person name="Luque E.M."/>
            <person name="Marcos A.T."/>
            <person name="Martin J."/>
            <person name="McCluskey K."/>
            <person name="Medina H.R."/>
            <person name="Miralles-Duran A."/>
            <person name="Miyazaki A."/>
            <person name="Munoz-Torres E."/>
            <person name="Oguiza J.A."/>
            <person name="Ohm R."/>
            <person name="Olmedo M."/>
            <person name="Orejas M."/>
            <person name="Ortiz-Castellanos L."/>
            <person name="Pisabarro A.G."/>
            <person name="Rodriguez-Romero J."/>
            <person name="Ruiz-Herrera J."/>
            <person name="Ruiz-Vazquez R."/>
            <person name="Sanz C."/>
            <person name="Schackwitz W."/>
            <person name="Schmutz J."/>
            <person name="Shahriari M."/>
            <person name="Shelest E."/>
            <person name="Silva-Franco F."/>
            <person name="Soanes D."/>
            <person name="Syed K."/>
            <person name="Tagua V.G."/>
            <person name="Talbot N.J."/>
            <person name="Thon M."/>
            <person name="De vries R.P."/>
            <person name="Wiebenga A."/>
            <person name="Yadav J.S."/>
            <person name="Braun E.L."/>
            <person name="Baker S."/>
            <person name="Garre V."/>
            <person name="Horwitz B."/>
            <person name="Torres-Martinez S."/>
            <person name="Idnurm A."/>
            <person name="Herrera-Estrella A."/>
            <person name="Gabaldon T."/>
            <person name="Grigoriev I.V."/>
        </authorList>
    </citation>
    <scope>NUCLEOTIDE SEQUENCE [LARGE SCALE GENOMIC DNA]</scope>
    <source>
        <strain evidence="3">NRRL 1555(-)</strain>
    </source>
</reference>
<evidence type="ECO:0000313" key="2">
    <source>
        <dbReference type="EMBL" id="OAD77819.1"/>
    </source>
</evidence>
<feature type="transmembrane region" description="Helical" evidence="1">
    <location>
        <begin position="248"/>
        <end position="273"/>
    </location>
</feature>
<keyword evidence="1" id="KW-0472">Membrane</keyword>
<dbReference type="InParanoid" id="A0A167PFQ9"/>
<feature type="transmembrane region" description="Helical" evidence="1">
    <location>
        <begin position="205"/>
        <end position="228"/>
    </location>
</feature>
<accession>A0A167PFQ9</accession>
<evidence type="ECO:0000313" key="3">
    <source>
        <dbReference type="Proteomes" id="UP000077315"/>
    </source>
</evidence>
<proteinExistence type="predicted"/>
<dbReference type="GeneID" id="28995970"/>
<dbReference type="EMBL" id="KV440974">
    <property type="protein sequence ID" value="OAD77819.1"/>
    <property type="molecule type" value="Genomic_DNA"/>
</dbReference>
<keyword evidence="1" id="KW-0812">Transmembrane</keyword>
<dbReference type="AlphaFoldDB" id="A0A167PFQ9"/>
<dbReference type="RefSeq" id="XP_018295859.1">
    <property type="nucleotide sequence ID" value="XM_018435064.1"/>
</dbReference>
<organism evidence="2 3">
    <name type="scientific">Phycomyces blakesleeanus (strain ATCC 8743b / DSM 1359 / FGSC 10004 / NBRC 33097 / NRRL 1555)</name>
    <dbReference type="NCBI Taxonomy" id="763407"/>
    <lineage>
        <taxon>Eukaryota</taxon>
        <taxon>Fungi</taxon>
        <taxon>Fungi incertae sedis</taxon>
        <taxon>Mucoromycota</taxon>
        <taxon>Mucoromycotina</taxon>
        <taxon>Mucoromycetes</taxon>
        <taxon>Mucorales</taxon>
        <taxon>Phycomycetaceae</taxon>
        <taxon>Phycomyces</taxon>
    </lineage>
</organism>
<gene>
    <name evidence="2" type="ORF">PHYBLDRAFT_164707</name>
</gene>
<dbReference type="Proteomes" id="UP000077315">
    <property type="component" value="Unassembled WGS sequence"/>
</dbReference>
<sequence length="661" mass="75204">MSKPVHIKNEILRSDTGLIINPYKACPHSETRHKQDFTGKVKQSITGFHPGLQGLSHPDQVITNRSPSRATVFSDQVKHQVTYLHPGLQVYKNSMNIQSRSFMFSKHLYHPGQGSRIQSKSMVSVSIPSRSSFKDPDSVRGYRTMTKSTSIMEVCLRSGYTMKILVSIQCNMYIHLVGPLLTVGFIFLLSLPSKPVIKDPISVQCYRYTLLFGFLSIVNFNFFVFLPSEPVIEDLISAKNNSVFTIQVNYYGSNLCLVLQAVILIQGNSYAILLKSLPIMAYNSLVCFTVQMNYQAYGISPVLKWFYHRGQRLRIRPQSISLLCMLNNKNPLSPSKVIVKANRSRFTVLQAQANDQSFDILLGSQSTRRKGQQSRYDSPSWMLVHADYQSSAIRRANVIYQAFLESWSTIKILLLIQRLKYISVFKYYFTADCIYLVFFYSIPALTVPFSIKIYRHTGSFIEIRSYYQLSFSSLAQFIPTIRLPISIQGYKHTSLLHHLLAACFICPEFSQPMSTIMALTHISSHSHRDTSLVEHLPTSSCIFPYFLQKRQAIRVSLSIKVLGQGFQSRFCYSSRVKALSQSRAMIGVPHFIDDHSPLISRSKNYLCSTSWTCQGSLFNSYSWGTVKSNAKNLSLYQGLQTSPKIKISGSSIIYLHMHLFQ</sequence>
<feature type="transmembrane region" description="Helical" evidence="1">
    <location>
        <begin position="427"/>
        <end position="451"/>
    </location>
</feature>
<protein>
    <submittedName>
        <fullName evidence="2">Uncharacterized protein</fullName>
    </submittedName>
</protein>
<feature type="transmembrane region" description="Helical" evidence="1">
    <location>
        <begin position="172"/>
        <end position="193"/>
    </location>
</feature>
<dbReference type="VEuPathDB" id="FungiDB:PHYBLDRAFT_164707"/>
<name>A0A167PFQ9_PHYB8</name>
<evidence type="ECO:0000256" key="1">
    <source>
        <dbReference type="SAM" id="Phobius"/>
    </source>
</evidence>
<keyword evidence="3" id="KW-1185">Reference proteome</keyword>
<keyword evidence="1" id="KW-1133">Transmembrane helix</keyword>